<keyword evidence="1" id="KW-0472">Membrane</keyword>
<evidence type="ECO:0000256" key="1">
    <source>
        <dbReference type="SAM" id="Phobius"/>
    </source>
</evidence>
<sequence>MIENAKDKLITWLGPKGFKALKVALITLFTTVLLAIVILIGAMVYLLIQDFLYDGGSNNFKENETVLKLEG</sequence>
<name>A0ABS4IID9_9BACI</name>
<keyword evidence="1" id="KW-0812">Transmembrane</keyword>
<dbReference type="RefSeq" id="WP_209462941.1">
    <property type="nucleotide sequence ID" value="NZ_CP110224.1"/>
</dbReference>
<organism evidence="2 3">
    <name type="scientific">Virgibacillus natechei</name>
    <dbReference type="NCBI Taxonomy" id="1216297"/>
    <lineage>
        <taxon>Bacteria</taxon>
        <taxon>Bacillati</taxon>
        <taxon>Bacillota</taxon>
        <taxon>Bacilli</taxon>
        <taxon>Bacillales</taxon>
        <taxon>Bacillaceae</taxon>
        <taxon>Virgibacillus</taxon>
    </lineage>
</organism>
<evidence type="ECO:0000313" key="2">
    <source>
        <dbReference type="EMBL" id="MBP1969759.1"/>
    </source>
</evidence>
<protein>
    <submittedName>
        <fullName evidence="2">Uncharacterized protein</fullName>
    </submittedName>
</protein>
<keyword evidence="1" id="KW-1133">Transmembrane helix</keyword>
<dbReference type="EMBL" id="JAGGKX010000008">
    <property type="protein sequence ID" value="MBP1969759.1"/>
    <property type="molecule type" value="Genomic_DNA"/>
</dbReference>
<keyword evidence="3" id="KW-1185">Reference proteome</keyword>
<reference evidence="2 3" key="1">
    <citation type="submission" date="2021-03" db="EMBL/GenBank/DDBJ databases">
        <title>Genomic Encyclopedia of Type Strains, Phase IV (KMG-IV): sequencing the most valuable type-strain genomes for metagenomic binning, comparative biology and taxonomic classification.</title>
        <authorList>
            <person name="Goeker M."/>
        </authorList>
    </citation>
    <scope>NUCLEOTIDE SEQUENCE [LARGE SCALE GENOMIC DNA]</scope>
    <source>
        <strain evidence="2 3">DSM 25609</strain>
    </source>
</reference>
<evidence type="ECO:0000313" key="3">
    <source>
        <dbReference type="Proteomes" id="UP001519345"/>
    </source>
</evidence>
<accession>A0ABS4IID9</accession>
<proteinExistence type="predicted"/>
<gene>
    <name evidence="2" type="ORF">J2Z83_001867</name>
</gene>
<dbReference type="Proteomes" id="UP001519345">
    <property type="component" value="Unassembled WGS sequence"/>
</dbReference>
<comment type="caution">
    <text evidence="2">The sequence shown here is derived from an EMBL/GenBank/DDBJ whole genome shotgun (WGS) entry which is preliminary data.</text>
</comment>
<feature type="transmembrane region" description="Helical" evidence="1">
    <location>
        <begin position="21"/>
        <end position="48"/>
    </location>
</feature>